<keyword evidence="3" id="KW-0614">Plasmid</keyword>
<dbReference type="GO" id="GO:0000725">
    <property type="term" value="P:recombinational repair"/>
    <property type="evidence" value="ECO:0007669"/>
    <property type="project" value="TreeGrafter"/>
</dbReference>
<feature type="domain" description="NERD" evidence="1">
    <location>
        <begin position="16"/>
        <end position="117"/>
    </location>
</feature>
<dbReference type="InterPro" id="IPR027785">
    <property type="entry name" value="UvrD-like_helicase_C"/>
</dbReference>
<dbReference type="Pfam" id="PF13538">
    <property type="entry name" value="UvrD_C_2"/>
    <property type="match status" value="1"/>
</dbReference>
<dbReference type="InterPro" id="IPR027417">
    <property type="entry name" value="P-loop_NTPase"/>
</dbReference>
<evidence type="ECO:0000259" key="1">
    <source>
        <dbReference type="Pfam" id="PF08378"/>
    </source>
</evidence>
<evidence type="ECO:0000259" key="2">
    <source>
        <dbReference type="Pfam" id="PF13538"/>
    </source>
</evidence>
<keyword evidence="4" id="KW-1185">Reference proteome</keyword>
<reference evidence="3 4" key="1">
    <citation type="submission" date="2017-06" db="EMBL/GenBank/DDBJ databases">
        <title>Genome sequencing of cyanobaciteial culture collection at National Institute for Environmental Studies (NIES).</title>
        <authorList>
            <person name="Hirose Y."/>
            <person name="Shimura Y."/>
            <person name="Fujisawa T."/>
            <person name="Nakamura Y."/>
            <person name="Kawachi M."/>
        </authorList>
    </citation>
    <scope>NUCLEOTIDE SEQUENCE [LARGE SCALE GENOMIC DNA]</scope>
    <source>
        <strain evidence="3 4">NIES-2135</strain>
        <plasmid evidence="4">Plasmid Plasmid2 dna</plasmid>
    </source>
</reference>
<dbReference type="EMBL" id="AP018205">
    <property type="protein sequence ID" value="BAY59592.1"/>
    <property type="molecule type" value="Genomic_DNA"/>
</dbReference>
<geneLocation type="plasmid" evidence="3">
    <name>plasmid2</name>
</geneLocation>
<dbReference type="AlphaFoldDB" id="A0A1Z4JS93"/>
<sequence length="746" mass="84745">MADWEFIVSEVFGGPGEDGERLIWEKVTQALKGTGEGIACLNYTYFNRDRQLRYQPDVLLVNRDQGITVIEVKSFAIDQLVEIRANQWEMQNFYTRYLYPFRQGENQLRQILRSCDRRKALRGRMPGRVLVALPCVTRDEWQARGFDVDHPTCPPLIFGDELGRRSLRDALEYRALPIERGEQPLNLSNTDWRELRHVIVGGSRPVVPVPPPSIQSRSDVLSTLQTFIGEFDQQQAKIGIQIPPGPQRIRGIAGSGKTLLLCQKAARMHLQHPDWDIALVFFTRSLYQLVPEILRTWLHEWSNGELEPDFVNGKLKVLHAWGARDRAGLYSLLRNQAGGSVLTSAPVTGSIPERLAANCKRLLENHPIQPTFDAILIDEGQDLLTRETLQIEDKQAIYWLAWQALRPVNPHSDIRRLIWAYDEAQSLDSLKVPSYREVFGTELGALLSGQRTGGSYPGGIQKSEVMKRCYRTPGPILVAAHALGMGLLRPTGMLSGFTTQQDWQQMGYEVEGDFRRSHQPIKLHRPPENSPNPVPQLWQQPLLEFEAYSDRAIQFNAIAKRLRHHIDEEGLQPSRDLLVIVLGGAETEESSQRHSASFELQRQFAQTLRSHGIDYYLPGASTTNQPTTGMNQNVDTFWMSGAITVSRIHRAKGHEAKFVYILGLESVAQQEDNLLLRNQLFVALTRSQAWVHLSGIKDAHTYSDYLLYDEVRRVIASGTTLRFTYRKPSQRSLVDEDEIEPLVAVN</sequence>
<dbReference type="GO" id="GO:0005524">
    <property type="term" value="F:ATP binding"/>
    <property type="evidence" value="ECO:0007669"/>
    <property type="project" value="InterPro"/>
</dbReference>
<proteinExistence type="predicted"/>
<accession>A0A1Z4JS93</accession>
<feature type="domain" description="UvrD-like helicase C-terminal" evidence="2">
    <location>
        <begin position="644"/>
        <end position="693"/>
    </location>
</feature>
<gene>
    <name evidence="3" type="ORF">NIES2135_64690</name>
</gene>
<dbReference type="InterPro" id="IPR000212">
    <property type="entry name" value="DNA_helicase_UvrD/REP"/>
</dbReference>
<dbReference type="GO" id="GO:0003677">
    <property type="term" value="F:DNA binding"/>
    <property type="evidence" value="ECO:0007669"/>
    <property type="project" value="InterPro"/>
</dbReference>
<organism evidence="3 4">
    <name type="scientific">Leptolyngbya boryana NIES-2135</name>
    <dbReference type="NCBI Taxonomy" id="1973484"/>
    <lineage>
        <taxon>Bacteria</taxon>
        <taxon>Bacillati</taxon>
        <taxon>Cyanobacteriota</taxon>
        <taxon>Cyanophyceae</taxon>
        <taxon>Leptolyngbyales</taxon>
        <taxon>Leptolyngbyaceae</taxon>
        <taxon>Leptolyngbya group</taxon>
        <taxon>Leptolyngbya</taxon>
    </lineage>
</organism>
<dbReference type="GO" id="GO:0043138">
    <property type="term" value="F:3'-5' DNA helicase activity"/>
    <property type="evidence" value="ECO:0007669"/>
    <property type="project" value="TreeGrafter"/>
</dbReference>
<evidence type="ECO:0000313" key="4">
    <source>
        <dbReference type="Proteomes" id="UP000217895"/>
    </source>
</evidence>
<dbReference type="SUPFAM" id="SSF52540">
    <property type="entry name" value="P-loop containing nucleoside triphosphate hydrolases"/>
    <property type="match status" value="1"/>
</dbReference>
<dbReference type="PANTHER" id="PTHR11070">
    <property type="entry name" value="UVRD / RECB / PCRA DNA HELICASE FAMILY MEMBER"/>
    <property type="match status" value="1"/>
</dbReference>
<name>A0A1Z4JS93_LEPBY</name>
<dbReference type="PANTHER" id="PTHR11070:SF2">
    <property type="entry name" value="ATP-DEPENDENT DNA HELICASE SRS2"/>
    <property type="match status" value="1"/>
</dbReference>
<dbReference type="Pfam" id="PF08378">
    <property type="entry name" value="NERD"/>
    <property type="match status" value="1"/>
</dbReference>
<dbReference type="InterPro" id="IPR011528">
    <property type="entry name" value="NERD"/>
</dbReference>
<protein>
    <submittedName>
        <fullName evidence="3">Pentapeptide repeat protein</fullName>
    </submittedName>
</protein>
<evidence type="ECO:0000313" key="3">
    <source>
        <dbReference type="EMBL" id="BAY59592.1"/>
    </source>
</evidence>
<dbReference type="Gene3D" id="3.40.50.300">
    <property type="entry name" value="P-loop containing nucleotide triphosphate hydrolases"/>
    <property type="match status" value="2"/>
</dbReference>
<dbReference type="Proteomes" id="UP000217895">
    <property type="component" value="Plasmid Plasmid2 dna"/>
</dbReference>